<sequence length="153" mass="17806">MAKNTIKPATTTIIKFAEKQMGAILPPKSNWEEVYEVLAKDFGADMYTRYEIAKNNTTYSLYKEDNTLLHSFDWSNDLAYMGAEGDWNWNFIYKEIVTWLYQNRKQVYGKPAKQSKKAIKERMKTLLAQIKSAKGTGRTKLIEEYNELAKRVS</sequence>
<evidence type="ECO:0000313" key="1">
    <source>
        <dbReference type="EMBL" id="DAD71996.1"/>
    </source>
</evidence>
<protein>
    <submittedName>
        <fullName evidence="1">Uncharacterized protein</fullName>
    </submittedName>
</protein>
<proteinExistence type="predicted"/>
<reference evidence="1" key="1">
    <citation type="journal article" date="2021" name="Proc. Natl. Acad. Sci. U.S.A.">
        <title>A Catalog of Tens of Thousands of Viruses from Human Metagenomes Reveals Hidden Associations with Chronic Diseases.</title>
        <authorList>
            <person name="Tisza M.J."/>
            <person name="Buck C.B."/>
        </authorList>
    </citation>
    <scope>NUCLEOTIDE SEQUENCE</scope>
    <source>
        <strain evidence="1">Ct0f722</strain>
    </source>
</reference>
<accession>A0A8S5LPP1</accession>
<dbReference type="EMBL" id="BK015890">
    <property type="protein sequence ID" value="DAD71996.1"/>
    <property type="molecule type" value="Genomic_DNA"/>
</dbReference>
<name>A0A8S5LPP1_9CAUD</name>
<organism evidence="1">
    <name type="scientific">Myoviridae sp. ct0f722</name>
    <dbReference type="NCBI Taxonomy" id="2827599"/>
    <lineage>
        <taxon>Viruses</taxon>
        <taxon>Duplodnaviria</taxon>
        <taxon>Heunggongvirae</taxon>
        <taxon>Uroviricota</taxon>
        <taxon>Caudoviricetes</taxon>
    </lineage>
</organism>